<reference evidence="2" key="1">
    <citation type="submission" date="2019-06" db="EMBL/GenBank/DDBJ databases">
        <authorList>
            <person name="Broberg M."/>
        </authorList>
    </citation>
    <scope>NUCLEOTIDE SEQUENCE [LARGE SCALE GENOMIC DNA]</scope>
</reference>
<sequence length="89" mass="10159">MANENAAFEQLIGGYRKNRRLLTINNISFKATRSEFQTAARAKYHNSDKLTFFWPPAGGKYRNPRHTGCVHVAVATREDATRVLSEFQD</sequence>
<dbReference type="OrthoDB" id="5239162at2759"/>
<organism evidence="1 2">
    <name type="scientific">Clonostachys byssicola</name>
    <dbReference type="NCBI Taxonomy" id="160290"/>
    <lineage>
        <taxon>Eukaryota</taxon>
        <taxon>Fungi</taxon>
        <taxon>Dikarya</taxon>
        <taxon>Ascomycota</taxon>
        <taxon>Pezizomycotina</taxon>
        <taxon>Sordariomycetes</taxon>
        <taxon>Hypocreomycetidae</taxon>
        <taxon>Hypocreales</taxon>
        <taxon>Bionectriaceae</taxon>
        <taxon>Clonostachys</taxon>
    </lineage>
</organism>
<proteinExistence type="predicted"/>
<protein>
    <submittedName>
        <fullName evidence="1">Uncharacterized protein</fullName>
    </submittedName>
</protein>
<evidence type="ECO:0000313" key="1">
    <source>
        <dbReference type="EMBL" id="CAG9994484.1"/>
    </source>
</evidence>
<dbReference type="Proteomes" id="UP000754883">
    <property type="component" value="Unassembled WGS sequence"/>
</dbReference>
<keyword evidence="2" id="KW-1185">Reference proteome</keyword>
<name>A0A9N9UNF8_9HYPO</name>
<dbReference type="EMBL" id="CABFNO020001527">
    <property type="protein sequence ID" value="CAG9994484.1"/>
    <property type="molecule type" value="Genomic_DNA"/>
</dbReference>
<gene>
    <name evidence="1" type="ORF">CBYS24578_00013459</name>
</gene>
<comment type="caution">
    <text evidence="1">The sequence shown here is derived from an EMBL/GenBank/DDBJ whole genome shotgun (WGS) entry which is preliminary data.</text>
</comment>
<reference evidence="1 2" key="2">
    <citation type="submission" date="2021-10" db="EMBL/GenBank/DDBJ databases">
        <authorList>
            <person name="Piombo E."/>
        </authorList>
    </citation>
    <scope>NUCLEOTIDE SEQUENCE [LARGE SCALE GENOMIC DNA]</scope>
</reference>
<evidence type="ECO:0000313" key="2">
    <source>
        <dbReference type="Proteomes" id="UP000754883"/>
    </source>
</evidence>
<dbReference type="AlphaFoldDB" id="A0A9N9UNF8"/>
<accession>A0A9N9UNF8</accession>